<dbReference type="EMBL" id="JBBBDM010000021">
    <property type="protein sequence ID" value="MEI5689097.1"/>
    <property type="molecule type" value="Genomic_DNA"/>
</dbReference>
<accession>A0ABU8H7V5</accession>
<dbReference type="RefSeq" id="WP_336546230.1">
    <property type="nucleotide sequence ID" value="NZ_JBBBDM010000021.1"/>
</dbReference>
<organism evidence="1 2">
    <name type="scientific">Sphingomonas kyungheensis</name>
    <dbReference type="NCBI Taxonomy" id="1069987"/>
    <lineage>
        <taxon>Bacteria</taxon>
        <taxon>Pseudomonadati</taxon>
        <taxon>Pseudomonadota</taxon>
        <taxon>Alphaproteobacteria</taxon>
        <taxon>Sphingomonadales</taxon>
        <taxon>Sphingomonadaceae</taxon>
        <taxon>Sphingomonas</taxon>
    </lineage>
</organism>
<protein>
    <submittedName>
        <fullName evidence="1">DUF6615 family protein</fullName>
    </submittedName>
</protein>
<dbReference type="Proteomes" id="UP001367771">
    <property type="component" value="Unassembled WGS sequence"/>
</dbReference>
<evidence type="ECO:0000313" key="2">
    <source>
        <dbReference type="Proteomes" id="UP001367771"/>
    </source>
</evidence>
<comment type="caution">
    <text evidence="1">The sequence shown here is derived from an EMBL/GenBank/DDBJ whole genome shotgun (WGS) entry which is preliminary data.</text>
</comment>
<reference evidence="1 2" key="1">
    <citation type="journal article" date="2013" name="Int. J. Syst. Evol. Microbiol.">
        <title>Sphingomonas kyungheensis sp. nov., a bacterium with ginsenoside-converting activity isolated from soil of a ginseng field.</title>
        <authorList>
            <person name="Son H.M."/>
            <person name="Yang J.E."/>
            <person name="Park Y."/>
            <person name="Han C.K."/>
            <person name="Kim S.G."/>
            <person name="Kook M."/>
            <person name="Yi T.H."/>
        </authorList>
    </citation>
    <scope>NUCLEOTIDE SEQUENCE [LARGE SCALE GENOMIC DNA]</scope>
    <source>
        <strain evidence="1 2">LMG 26582</strain>
    </source>
</reference>
<gene>
    <name evidence="1" type="ORF">V8201_18550</name>
</gene>
<name>A0ABU8H7V5_9SPHN</name>
<keyword evidence="2" id="KW-1185">Reference proteome</keyword>
<dbReference type="Pfam" id="PF20320">
    <property type="entry name" value="DUF6615"/>
    <property type="match status" value="1"/>
</dbReference>
<proteinExistence type="predicted"/>
<dbReference type="InterPro" id="IPR046723">
    <property type="entry name" value="DUF6615"/>
</dbReference>
<sequence length="298" mass="32433">MTYFFTAEQLCLFGLSCDVWDSRADAKASGLSYNEETITERMLLDLRRRWPGSVTIQPFSKAEEAKNGADWAWTFVSSDGSVSQSMLVQAKRLDNREVDYAGVKRLAGKPKPPAFAPVPHQIDQLITNAARLNMPPLYAFYNHLSDSSRVPVNCRSMTIANLTEVRSWGITLASAHEVKALMPDEQFDNHRVHSKPLHCLLCSGGTGLRRDGGSAAAANAGIAQLVSGIIEDVDDRSSPTALGFNQGLLPMFELAERIAADGSSELGEGHAGLAKEFPGVAGAVIFRDHKDGRDIPFK</sequence>
<evidence type="ECO:0000313" key="1">
    <source>
        <dbReference type="EMBL" id="MEI5689097.1"/>
    </source>
</evidence>